<evidence type="ECO:0000313" key="1">
    <source>
        <dbReference type="EMBL" id="QUE52314.1"/>
    </source>
</evidence>
<accession>A0A975PFY3</accession>
<dbReference type="NCBIfam" id="NF038122">
    <property type="entry name" value="metallo_LGF"/>
    <property type="match status" value="1"/>
</dbReference>
<keyword evidence="2" id="KW-1185">Reference proteome</keyword>
<keyword evidence="1" id="KW-0645">Protease</keyword>
<dbReference type="EMBL" id="CP073100">
    <property type="protein sequence ID" value="QUE52314.1"/>
    <property type="molecule type" value="Genomic_DNA"/>
</dbReference>
<dbReference type="InterPro" id="IPR024079">
    <property type="entry name" value="MetalloPept_cat_dom_sf"/>
</dbReference>
<reference evidence="1" key="1">
    <citation type="submission" date="2021-04" db="EMBL/GenBank/DDBJ databases">
        <title>Luteolibacter sp. 32A isolated from the skin of an Anderson's salamander (Ambystoma andersonii).</title>
        <authorList>
            <person name="Spergser J."/>
            <person name="Busse H.-J."/>
        </authorList>
    </citation>
    <scope>NUCLEOTIDE SEQUENCE</scope>
    <source>
        <strain evidence="1">32A</strain>
    </source>
</reference>
<name>A0A975PFY3_9BACT</name>
<organism evidence="1 2">
    <name type="scientific">Luteolibacter ambystomatis</name>
    <dbReference type="NCBI Taxonomy" id="2824561"/>
    <lineage>
        <taxon>Bacteria</taxon>
        <taxon>Pseudomonadati</taxon>
        <taxon>Verrucomicrobiota</taxon>
        <taxon>Verrucomicrobiia</taxon>
        <taxon>Verrucomicrobiales</taxon>
        <taxon>Verrucomicrobiaceae</taxon>
        <taxon>Luteolibacter</taxon>
    </lineage>
</organism>
<keyword evidence="1" id="KW-0378">Hydrolase</keyword>
<dbReference type="Proteomes" id="UP000676169">
    <property type="component" value="Chromosome"/>
</dbReference>
<keyword evidence="1" id="KW-0482">Metalloprotease</keyword>
<dbReference type="KEGG" id="lamb:KBB96_05330"/>
<dbReference type="AlphaFoldDB" id="A0A975PFY3"/>
<gene>
    <name evidence="1" type="ORF">KBB96_05330</name>
</gene>
<dbReference type="Gene3D" id="3.40.390.10">
    <property type="entry name" value="Collagenase (Catalytic Domain)"/>
    <property type="match status" value="1"/>
</dbReference>
<dbReference type="SUPFAM" id="SSF55486">
    <property type="entry name" value="Metalloproteases ('zincins'), catalytic domain"/>
    <property type="match status" value="1"/>
</dbReference>
<sequence length="389" mass="40039">MSPRFPLIFIALLVGRLADAHEADVFNAVNLETGSGGLSSGGTSAPASLGTFNIVIQPGSTLASNGSALAAFQRAATSWAAYISDPVTIVIDADVHSFGAGQENIIGGASSQLLIGGYSGIRDTLVADDTAGGGGSISSALPTTSWGMNMQSLAGISFSGNVLLTKANAKALGFSASMLDAIVGTTTDATINFNSDFAFDYDRSDGISFGTIDFESVALHEIGHALGFISQVDVADMVSGYADGVPYITTEQGNVPLTQLDLSTLDLFRLAAGSALASETDFTDAVRQLTPGEEAVFFDGVSLWSFSTGVALGDGRQGSHWKDDGLTGTLIGAMDPTIGYGQSFALTDADLRALDLIGYDVASLASVPEPGIWIMGALGAFVSMRRRRG</sequence>
<evidence type="ECO:0000313" key="2">
    <source>
        <dbReference type="Proteomes" id="UP000676169"/>
    </source>
</evidence>
<proteinExistence type="predicted"/>
<protein>
    <submittedName>
        <fullName evidence="1">NF038122 family metalloprotease</fullName>
    </submittedName>
</protein>
<dbReference type="RefSeq" id="WP_211633163.1">
    <property type="nucleotide sequence ID" value="NZ_CP073100.1"/>
</dbReference>
<dbReference type="GO" id="GO:0008237">
    <property type="term" value="F:metallopeptidase activity"/>
    <property type="evidence" value="ECO:0007669"/>
    <property type="project" value="UniProtKB-KW"/>
</dbReference>